<reference evidence="2 3" key="1">
    <citation type="journal article" date="2010" name="Nature">
        <title>Genome sequencing and analysis of the model grass Brachypodium distachyon.</title>
        <authorList>
            <consortium name="International Brachypodium Initiative"/>
        </authorList>
    </citation>
    <scope>NUCLEOTIDE SEQUENCE [LARGE SCALE GENOMIC DNA]</scope>
    <source>
        <strain evidence="2 3">Bd21</strain>
    </source>
</reference>
<dbReference type="AlphaFoldDB" id="A0A0Q3GUG4"/>
<protein>
    <recommendedName>
        <fullName evidence="1">F-box domain-containing protein</fullName>
    </recommendedName>
</protein>
<dbReference type="PROSITE" id="PS50181">
    <property type="entry name" value="FBOX"/>
    <property type="match status" value="1"/>
</dbReference>
<reference evidence="2" key="2">
    <citation type="submission" date="2017-06" db="EMBL/GenBank/DDBJ databases">
        <title>WGS assembly of Brachypodium distachyon.</title>
        <authorList>
            <consortium name="The International Brachypodium Initiative"/>
            <person name="Lucas S."/>
            <person name="Harmon-Smith M."/>
            <person name="Lail K."/>
            <person name="Tice H."/>
            <person name="Grimwood J."/>
            <person name="Bruce D."/>
            <person name="Barry K."/>
            <person name="Shu S."/>
            <person name="Lindquist E."/>
            <person name="Wang M."/>
            <person name="Pitluck S."/>
            <person name="Vogel J.P."/>
            <person name="Garvin D.F."/>
            <person name="Mockler T.C."/>
            <person name="Schmutz J."/>
            <person name="Rokhsar D."/>
            <person name="Bevan M.W."/>
        </authorList>
    </citation>
    <scope>NUCLEOTIDE SEQUENCE</scope>
    <source>
        <strain evidence="2">Bd21</strain>
    </source>
</reference>
<dbReference type="EMBL" id="CM000880">
    <property type="protein sequence ID" value="KQK14640.1"/>
    <property type="molecule type" value="Genomic_DNA"/>
</dbReference>
<dbReference type="PANTHER" id="PTHR32141">
    <property type="match status" value="1"/>
</dbReference>
<gene>
    <name evidence="2" type="ORF">BRADI_1g17745v3</name>
</gene>
<organism evidence="2">
    <name type="scientific">Brachypodium distachyon</name>
    <name type="common">Purple false brome</name>
    <name type="synonym">Trachynia distachya</name>
    <dbReference type="NCBI Taxonomy" id="15368"/>
    <lineage>
        <taxon>Eukaryota</taxon>
        <taxon>Viridiplantae</taxon>
        <taxon>Streptophyta</taxon>
        <taxon>Embryophyta</taxon>
        <taxon>Tracheophyta</taxon>
        <taxon>Spermatophyta</taxon>
        <taxon>Magnoliopsida</taxon>
        <taxon>Liliopsida</taxon>
        <taxon>Poales</taxon>
        <taxon>Poaceae</taxon>
        <taxon>BOP clade</taxon>
        <taxon>Pooideae</taxon>
        <taxon>Stipodae</taxon>
        <taxon>Brachypodieae</taxon>
        <taxon>Brachypodium</taxon>
    </lineage>
</organism>
<evidence type="ECO:0000313" key="3">
    <source>
        <dbReference type="EnsemblPlants" id="KQK14640"/>
    </source>
</evidence>
<proteinExistence type="predicted"/>
<keyword evidence="4" id="KW-1185">Reference proteome</keyword>
<dbReference type="InterPro" id="IPR053781">
    <property type="entry name" value="F-box_AtFBL13-like"/>
</dbReference>
<dbReference type="PANTHER" id="PTHR32141:SF78">
    <property type="entry name" value="F-BOX DOMAIN-CONTAINING PROTEIN"/>
    <property type="match status" value="1"/>
</dbReference>
<dbReference type="InterPro" id="IPR032675">
    <property type="entry name" value="LRR_dom_sf"/>
</dbReference>
<dbReference type="SUPFAM" id="SSF52047">
    <property type="entry name" value="RNI-like"/>
    <property type="match status" value="1"/>
</dbReference>
<evidence type="ECO:0000313" key="4">
    <source>
        <dbReference type="Proteomes" id="UP000008810"/>
    </source>
</evidence>
<evidence type="ECO:0000259" key="1">
    <source>
        <dbReference type="PROSITE" id="PS50181"/>
    </source>
</evidence>
<dbReference type="EnsemblPlants" id="KQK14640">
    <property type="protein sequence ID" value="KQK14640"/>
    <property type="gene ID" value="BRADI_1g17745v3"/>
</dbReference>
<name>A0A0Q3GUG4_BRADI</name>
<dbReference type="InterPro" id="IPR036047">
    <property type="entry name" value="F-box-like_dom_sf"/>
</dbReference>
<dbReference type="Gene3D" id="1.20.1280.50">
    <property type="match status" value="1"/>
</dbReference>
<feature type="domain" description="F-box" evidence="1">
    <location>
        <begin position="5"/>
        <end position="41"/>
    </location>
</feature>
<dbReference type="Gene3D" id="3.80.10.10">
    <property type="entry name" value="Ribonuclease Inhibitor"/>
    <property type="match status" value="1"/>
</dbReference>
<dbReference type="InterPro" id="IPR001810">
    <property type="entry name" value="F-box_dom"/>
</dbReference>
<dbReference type="InterPro" id="IPR055302">
    <property type="entry name" value="F-box_dom-containing"/>
</dbReference>
<dbReference type="Gramene" id="KQK14640">
    <property type="protein sequence ID" value="KQK14640"/>
    <property type="gene ID" value="BRADI_1g17745v3"/>
</dbReference>
<dbReference type="InParanoid" id="A0A0Q3GUG4"/>
<dbReference type="Proteomes" id="UP000008810">
    <property type="component" value="Chromosome 1"/>
</dbReference>
<dbReference type="SUPFAM" id="SSF81383">
    <property type="entry name" value="F-box domain"/>
    <property type="match status" value="1"/>
</dbReference>
<evidence type="ECO:0000313" key="2">
    <source>
        <dbReference type="EMBL" id="KQK14640.1"/>
    </source>
</evidence>
<dbReference type="InterPro" id="IPR055411">
    <property type="entry name" value="LRR_FXL15/At3g58940/PEG3-like"/>
</dbReference>
<dbReference type="Pfam" id="PF24758">
    <property type="entry name" value="LRR_At5g56370"/>
    <property type="match status" value="1"/>
</dbReference>
<reference evidence="3" key="3">
    <citation type="submission" date="2018-08" db="UniProtKB">
        <authorList>
            <consortium name="EnsemblPlants"/>
        </authorList>
    </citation>
    <scope>IDENTIFICATION</scope>
    <source>
        <strain evidence="3">cv. Bd21</strain>
    </source>
</reference>
<accession>A0A0Q3GUG4</accession>
<sequence>MAAAADRLSVLPDAVLHRVLSFAEAKDAAATSALSRRWRPLWHQTTAVNLDSRPYRYHDDSPDPKYDAFFSHAHAAFRHRSCRPGSPIRRGYRRSNGDGGERGLIMRLTLSLEIGAYRSGRPWKPDPEDDGRATALLADPAVAGLEELRISCEEESEYSYHYGPPLSYLPCAATLRVLELRRCKLDSPPPTTTTTLALPRLTDLQLHGCFLQEGCLQALVDAAPGLTTLSLLDVLHTPAGGSSAEERRRPRAYDHDTQGCSRLPLRLRCPALTAFFLQINPSESGSKPDADSGIELDMPSLRFFRYRGFPVKLSLTSPAPALERVDMYTRHHGHYLWKLEPTSRMLRSFSSMRALKLRLDLIEDIVTAAAGGDAEEEGGLPTFPNLKLLELDAEYQYKESGTAAAMAWLLGSCPAMADLLRLSLDMQWDYHHRERTKAACGPFGVSMDRFQRLASMSAAHRGVVELGEVSELPAAMTTSSCLGTSLRKVTLRFKAKEVNCFQVQLARFLAENAMVLEEMHVDNGSWFWPDHLCHKVPRWRAESFKKRKLMDTAGFRRPT</sequence>
<dbReference type="CDD" id="cd22160">
    <property type="entry name" value="F-box_AtFBL13-like"/>
    <property type="match status" value="1"/>
</dbReference>
<dbReference type="Pfam" id="PF00646">
    <property type="entry name" value="F-box"/>
    <property type="match status" value="1"/>
</dbReference>
<dbReference type="OrthoDB" id="679495at2759"/>